<name>A0A1Z5J7R3_FISSO</name>
<evidence type="ECO:0000313" key="2">
    <source>
        <dbReference type="Proteomes" id="UP000198406"/>
    </source>
</evidence>
<proteinExistence type="predicted"/>
<keyword evidence="2" id="KW-1185">Reference proteome</keyword>
<dbReference type="InterPro" id="IPR036224">
    <property type="entry name" value="GINS_bundle-like_dom_sf"/>
</dbReference>
<gene>
    <name evidence="1" type="ORF">FisN_25Lh117</name>
</gene>
<dbReference type="InParanoid" id="A0A1Z5J7R3"/>
<dbReference type="SUPFAM" id="SSF158573">
    <property type="entry name" value="GINS helical bundle-like"/>
    <property type="match status" value="1"/>
</dbReference>
<organism evidence="1 2">
    <name type="scientific">Fistulifera solaris</name>
    <name type="common">Oleaginous diatom</name>
    <dbReference type="NCBI Taxonomy" id="1519565"/>
    <lineage>
        <taxon>Eukaryota</taxon>
        <taxon>Sar</taxon>
        <taxon>Stramenopiles</taxon>
        <taxon>Ochrophyta</taxon>
        <taxon>Bacillariophyta</taxon>
        <taxon>Bacillariophyceae</taxon>
        <taxon>Bacillariophycidae</taxon>
        <taxon>Naviculales</taxon>
        <taxon>Naviculaceae</taxon>
        <taxon>Fistulifera</taxon>
    </lineage>
</organism>
<comment type="caution">
    <text evidence="1">The sequence shown here is derived from an EMBL/GenBank/DDBJ whole genome shotgun (WGS) entry which is preliminary data.</text>
</comment>
<dbReference type="Proteomes" id="UP000198406">
    <property type="component" value="Unassembled WGS sequence"/>
</dbReference>
<dbReference type="PANTHER" id="PTHR21206">
    <property type="entry name" value="SLD5 PROTEIN"/>
    <property type="match status" value="1"/>
</dbReference>
<dbReference type="GO" id="GO:0000811">
    <property type="term" value="C:GINS complex"/>
    <property type="evidence" value="ECO:0007669"/>
    <property type="project" value="TreeGrafter"/>
</dbReference>
<reference evidence="1 2" key="1">
    <citation type="journal article" date="2015" name="Plant Cell">
        <title>Oil accumulation by the oleaginous diatom Fistulifera solaris as revealed by the genome and transcriptome.</title>
        <authorList>
            <person name="Tanaka T."/>
            <person name="Maeda Y."/>
            <person name="Veluchamy A."/>
            <person name="Tanaka M."/>
            <person name="Abida H."/>
            <person name="Marechal E."/>
            <person name="Bowler C."/>
            <person name="Muto M."/>
            <person name="Sunaga Y."/>
            <person name="Tanaka M."/>
            <person name="Yoshino T."/>
            <person name="Taniguchi T."/>
            <person name="Fukuda Y."/>
            <person name="Nemoto M."/>
            <person name="Matsumoto M."/>
            <person name="Wong P.S."/>
            <person name="Aburatani S."/>
            <person name="Fujibuchi W."/>
        </authorList>
    </citation>
    <scope>NUCLEOTIDE SEQUENCE [LARGE SCALE GENOMIC DNA]</scope>
    <source>
        <strain evidence="1 2">JPCC DA0580</strain>
    </source>
</reference>
<dbReference type="CDD" id="cd11711">
    <property type="entry name" value="GINS_A_Sld5"/>
    <property type="match status" value="1"/>
</dbReference>
<dbReference type="InterPro" id="IPR008591">
    <property type="entry name" value="GINS_Sld5"/>
</dbReference>
<dbReference type="GO" id="GO:0000727">
    <property type="term" value="P:double-strand break repair via break-induced replication"/>
    <property type="evidence" value="ECO:0007669"/>
    <property type="project" value="TreeGrafter"/>
</dbReference>
<dbReference type="AlphaFoldDB" id="A0A1Z5J7R3"/>
<sequence length="274" mass="31841">MFLASPSGLRTKRGAAFLFNTTNRQFTMADLYNLLDQLDHDEQEEEIIQEEQEWEAPVETAVLPADLIDAQKRQLADNDTNEDAKEVLEEDSPYLRLRNVWSQEVNAPELLPFDEDVFQSIIELIEDWEQAVDQCEDNPVSALMASITSVQIERAKYVLCDWLATRLRKMEEYPFYIRDYKADCLSQTELSHIQAYCNLVQKHLSRTVLDHFPQEAWKELPVEEPNFDYTYVFVKCLAPTTIDKDPLERGDSLIIHYSKIRDSLRDGDLQILAS</sequence>
<protein>
    <submittedName>
        <fullName evidence="1">GINS complex subunit 4</fullName>
    </submittedName>
</protein>
<dbReference type="EMBL" id="BDSP01000014">
    <property type="protein sequence ID" value="GAX10034.1"/>
    <property type="molecule type" value="Genomic_DNA"/>
</dbReference>
<accession>A0A1Z5J7R3</accession>
<dbReference type="Gene3D" id="1.20.58.1030">
    <property type="match status" value="1"/>
</dbReference>
<dbReference type="OrthoDB" id="338231at2759"/>
<evidence type="ECO:0000313" key="1">
    <source>
        <dbReference type="EMBL" id="GAX10034.1"/>
    </source>
</evidence>
<dbReference type="InterPro" id="IPR038749">
    <property type="entry name" value="Sld5_GINS_A"/>
</dbReference>
<dbReference type="PANTHER" id="PTHR21206:SF0">
    <property type="entry name" value="DNA REPLICATION COMPLEX GINS PROTEIN SLD5"/>
    <property type="match status" value="1"/>
</dbReference>
<dbReference type="GO" id="GO:0006261">
    <property type="term" value="P:DNA-templated DNA replication"/>
    <property type="evidence" value="ECO:0007669"/>
    <property type="project" value="InterPro"/>
</dbReference>